<name>A0A2P2PS80_RHIMU</name>
<accession>A0A2P2PS80</accession>
<organism evidence="1">
    <name type="scientific">Rhizophora mucronata</name>
    <name type="common">Asiatic mangrove</name>
    <dbReference type="NCBI Taxonomy" id="61149"/>
    <lineage>
        <taxon>Eukaryota</taxon>
        <taxon>Viridiplantae</taxon>
        <taxon>Streptophyta</taxon>
        <taxon>Embryophyta</taxon>
        <taxon>Tracheophyta</taxon>
        <taxon>Spermatophyta</taxon>
        <taxon>Magnoliopsida</taxon>
        <taxon>eudicotyledons</taxon>
        <taxon>Gunneridae</taxon>
        <taxon>Pentapetalae</taxon>
        <taxon>rosids</taxon>
        <taxon>fabids</taxon>
        <taxon>Malpighiales</taxon>
        <taxon>Rhizophoraceae</taxon>
        <taxon>Rhizophora</taxon>
    </lineage>
</organism>
<proteinExistence type="predicted"/>
<reference evidence="1" key="1">
    <citation type="submission" date="2018-02" db="EMBL/GenBank/DDBJ databases">
        <title>Rhizophora mucronata_Transcriptome.</title>
        <authorList>
            <person name="Meera S.P."/>
            <person name="Sreeshan A."/>
            <person name="Augustine A."/>
        </authorList>
    </citation>
    <scope>NUCLEOTIDE SEQUENCE</scope>
    <source>
        <tissue evidence="1">Leaf</tissue>
    </source>
</reference>
<sequence>MMEVYKVSCFGSITELTCNVHHSSRSPCEQRQELEGKL</sequence>
<protein>
    <submittedName>
        <fullName evidence="1">Uncharacterized protein</fullName>
    </submittedName>
</protein>
<evidence type="ECO:0000313" key="1">
    <source>
        <dbReference type="EMBL" id="MBX57509.1"/>
    </source>
</evidence>
<dbReference type="EMBL" id="GGEC01077025">
    <property type="protein sequence ID" value="MBX57509.1"/>
    <property type="molecule type" value="Transcribed_RNA"/>
</dbReference>
<dbReference type="AlphaFoldDB" id="A0A2P2PS80"/>